<dbReference type="GO" id="GO:0016853">
    <property type="term" value="F:isomerase activity"/>
    <property type="evidence" value="ECO:0007669"/>
    <property type="project" value="TreeGrafter"/>
</dbReference>
<evidence type="ECO:0000313" key="2">
    <source>
        <dbReference type="EMBL" id="PFG27303.1"/>
    </source>
</evidence>
<reference evidence="2 3" key="1">
    <citation type="submission" date="2017-10" db="EMBL/GenBank/DDBJ databases">
        <title>Sequencing the genomes of 1000 actinobacteria strains.</title>
        <authorList>
            <person name="Klenk H.-P."/>
        </authorList>
    </citation>
    <scope>NUCLEOTIDE SEQUENCE [LARGE SCALE GENOMIC DNA]</scope>
    <source>
        <strain evidence="2 3">DSM 20688</strain>
    </source>
</reference>
<dbReference type="NCBIfam" id="TIGR00654">
    <property type="entry name" value="PhzF_family"/>
    <property type="match status" value="1"/>
</dbReference>
<protein>
    <submittedName>
        <fullName evidence="2">PhzF family phenazine biosynthesis protein</fullName>
    </submittedName>
</protein>
<evidence type="ECO:0000256" key="1">
    <source>
        <dbReference type="PIRSR" id="PIRSR016184-1"/>
    </source>
</evidence>
<keyword evidence="3" id="KW-1185">Reference proteome</keyword>
<gene>
    <name evidence="2" type="ORF">ATK06_0358</name>
</gene>
<name>A0A2A9DL22_9CORY</name>
<dbReference type="EMBL" id="PDJF01000001">
    <property type="protein sequence ID" value="PFG27303.1"/>
    <property type="molecule type" value="Genomic_DNA"/>
</dbReference>
<dbReference type="GO" id="GO:0005737">
    <property type="term" value="C:cytoplasm"/>
    <property type="evidence" value="ECO:0007669"/>
    <property type="project" value="TreeGrafter"/>
</dbReference>
<organism evidence="2 3">
    <name type="scientific">Corynebacterium renale</name>
    <dbReference type="NCBI Taxonomy" id="1724"/>
    <lineage>
        <taxon>Bacteria</taxon>
        <taxon>Bacillati</taxon>
        <taxon>Actinomycetota</taxon>
        <taxon>Actinomycetes</taxon>
        <taxon>Mycobacteriales</taxon>
        <taxon>Corynebacteriaceae</taxon>
        <taxon>Corynebacterium</taxon>
    </lineage>
</organism>
<dbReference type="STRING" id="1724.GCA_001044175_01651"/>
<dbReference type="SUPFAM" id="SSF54506">
    <property type="entry name" value="Diaminopimelate epimerase-like"/>
    <property type="match status" value="1"/>
</dbReference>
<dbReference type="Proteomes" id="UP000221653">
    <property type="component" value="Unassembled WGS sequence"/>
</dbReference>
<dbReference type="Gene3D" id="3.10.310.10">
    <property type="entry name" value="Diaminopimelate Epimerase, Chain A, domain 1"/>
    <property type="match status" value="2"/>
</dbReference>
<feature type="active site" evidence="1">
    <location>
        <position position="51"/>
    </location>
</feature>
<dbReference type="InterPro" id="IPR003719">
    <property type="entry name" value="Phenazine_PhzF-like"/>
</dbReference>
<proteinExistence type="predicted"/>
<dbReference type="PANTHER" id="PTHR13774">
    <property type="entry name" value="PHENAZINE BIOSYNTHESIS PROTEIN"/>
    <property type="match status" value="1"/>
</dbReference>
<dbReference type="AlphaFoldDB" id="A0A2A9DL22"/>
<dbReference type="Pfam" id="PF02567">
    <property type="entry name" value="PhzC-PhzF"/>
    <property type="match status" value="1"/>
</dbReference>
<evidence type="ECO:0000313" key="3">
    <source>
        <dbReference type="Proteomes" id="UP000221653"/>
    </source>
</evidence>
<comment type="caution">
    <text evidence="2">The sequence shown here is derived from an EMBL/GenBank/DDBJ whole genome shotgun (WGS) entry which is preliminary data.</text>
</comment>
<accession>A0A2A9DL22</accession>
<dbReference type="PANTHER" id="PTHR13774:SF32">
    <property type="entry name" value="ANTISENSE-ENHANCING SEQUENCE 1"/>
    <property type="match status" value="1"/>
</dbReference>
<dbReference type="PIRSF" id="PIRSF016184">
    <property type="entry name" value="PhzC_PhzF"/>
    <property type="match status" value="1"/>
</dbReference>
<sequence length="274" mass="29911">MVAMNSPLQFFEVDVFSTGPFTGNPLAVIVGADALSTEEMHRIAAWTNFSETTFLLKPTDPAADYRVRIFTPVEEFPFAGHPTLGSARAWLAAGGVPARDDILVQECGVGLVNVSRQGDTLAFATPPLQKSGPLPEEEVQAIASEFQLEPEEIIDAAWGDNGPGWRLIQVRDQDTLRRLRGPRDHKVGFVALTPDQPHTYEVRAFTTTFEDPVTGSLNGSMAQWLRERGLVPDTYTVAQGHNVGRAGEVHITDDGHDIWVGGQANIQVRGEIQV</sequence>